<dbReference type="Gene3D" id="3.90.76.10">
    <property type="entry name" value="Dipeptide-binding Protein, Domain 1"/>
    <property type="match status" value="1"/>
</dbReference>
<dbReference type="GO" id="GO:0043190">
    <property type="term" value="C:ATP-binding cassette (ABC) transporter complex"/>
    <property type="evidence" value="ECO:0007669"/>
    <property type="project" value="InterPro"/>
</dbReference>
<dbReference type="PROSITE" id="PS51257">
    <property type="entry name" value="PROKAR_LIPOPROTEIN"/>
    <property type="match status" value="1"/>
</dbReference>
<dbReference type="Gene3D" id="3.10.105.10">
    <property type="entry name" value="Dipeptide-binding Protein, Domain 3"/>
    <property type="match status" value="1"/>
</dbReference>
<dbReference type="OrthoDB" id="9801912at2"/>
<keyword evidence="7" id="KW-1185">Reference proteome</keyword>
<dbReference type="InterPro" id="IPR039424">
    <property type="entry name" value="SBP_5"/>
</dbReference>
<name>A0A4S3KRH9_9GAMM</name>
<organism evidence="6 7">
    <name type="scientific">Metallibacterium scheffleri</name>
    <dbReference type="NCBI Taxonomy" id="993689"/>
    <lineage>
        <taxon>Bacteria</taxon>
        <taxon>Pseudomonadati</taxon>
        <taxon>Pseudomonadota</taxon>
        <taxon>Gammaproteobacteria</taxon>
        <taxon>Lysobacterales</taxon>
        <taxon>Rhodanobacteraceae</taxon>
        <taxon>Metallibacterium</taxon>
    </lineage>
</organism>
<dbReference type="SUPFAM" id="SSF53850">
    <property type="entry name" value="Periplasmic binding protein-like II"/>
    <property type="match status" value="1"/>
</dbReference>
<keyword evidence="4" id="KW-0732">Signal</keyword>
<dbReference type="PIRSF" id="PIRSF002741">
    <property type="entry name" value="MppA"/>
    <property type="match status" value="1"/>
</dbReference>
<evidence type="ECO:0000313" key="6">
    <source>
        <dbReference type="EMBL" id="THD11695.1"/>
    </source>
</evidence>
<dbReference type="Proteomes" id="UP000307749">
    <property type="component" value="Unassembled WGS sequence"/>
</dbReference>
<dbReference type="InterPro" id="IPR030678">
    <property type="entry name" value="Peptide/Ni-bd"/>
</dbReference>
<dbReference type="EMBL" id="MWQO01000007">
    <property type="protein sequence ID" value="THD11695.1"/>
    <property type="molecule type" value="Genomic_DNA"/>
</dbReference>
<dbReference type="FunFam" id="3.90.76.10:FF:000001">
    <property type="entry name" value="Oligopeptide ABC transporter substrate-binding protein"/>
    <property type="match status" value="1"/>
</dbReference>
<reference evidence="6 7" key="1">
    <citation type="submission" date="2017-02" db="EMBL/GenBank/DDBJ databases">
        <title>Whole genome sequencing of Metallibacterium scheffleri DSM 24874 (T).</title>
        <authorList>
            <person name="Kumar S."/>
            <person name="Patil P."/>
            <person name="Patil P.B."/>
        </authorList>
    </citation>
    <scope>NUCLEOTIDE SEQUENCE [LARGE SCALE GENOMIC DNA]</scope>
    <source>
        <strain evidence="6 7">DSM 24874</strain>
    </source>
</reference>
<dbReference type="STRING" id="993689.GCA_002077135_01506"/>
<comment type="caution">
    <text evidence="6">The sequence shown here is derived from an EMBL/GenBank/DDBJ whole genome shotgun (WGS) entry which is preliminary data.</text>
</comment>
<evidence type="ECO:0000256" key="3">
    <source>
        <dbReference type="ARBA" id="ARBA00022448"/>
    </source>
</evidence>
<evidence type="ECO:0000256" key="2">
    <source>
        <dbReference type="ARBA" id="ARBA00005695"/>
    </source>
</evidence>
<evidence type="ECO:0000256" key="4">
    <source>
        <dbReference type="ARBA" id="ARBA00022729"/>
    </source>
</evidence>
<keyword evidence="3" id="KW-0813">Transport</keyword>
<dbReference type="AlphaFoldDB" id="A0A4S3KRH9"/>
<evidence type="ECO:0000256" key="1">
    <source>
        <dbReference type="ARBA" id="ARBA00004196"/>
    </source>
</evidence>
<dbReference type="PANTHER" id="PTHR30290:SF10">
    <property type="entry name" value="PERIPLASMIC OLIGOPEPTIDE-BINDING PROTEIN-RELATED"/>
    <property type="match status" value="1"/>
</dbReference>
<dbReference type="RefSeq" id="WP_081126898.1">
    <property type="nucleotide sequence ID" value="NZ_LDOS01000002.1"/>
</dbReference>
<dbReference type="Pfam" id="PF00496">
    <property type="entry name" value="SBP_bac_5"/>
    <property type="match status" value="1"/>
</dbReference>
<protein>
    <recommendedName>
        <fullName evidence="5">Solute-binding protein family 5 domain-containing protein</fullName>
    </recommendedName>
</protein>
<gene>
    <name evidence="6" type="ORF">B1806_02160</name>
</gene>
<dbReference type="GO" id="GO:0030288">
    <property type="term" value="C:outer membrane-bounded periplasmic space"/>
    <property type="evidence" value="ECO:0007669"/>
    <property type="project" value="UniProtKB-ARBA"/>
</dbReference>
<accession>A0A4S3KRH9</accession>
<comment type="similarity">
    <text evidence="2">Belongs to the bacterial solute-binding protein 5 family.</text>
</comment>
<dbReference type="CDD" id="cd08504">
    <property type="entry name" value="PBP2_OppA"/>
    <property type="match status" value="1"/>
</dbReference>
<evidence type="ECO:0000259" key="5">
    <source>
        <dbReference type="Pfam" id="PF00496"/>
    </source>
</evidence>
<dbReference type="PANTHER" id="PTHR30290">
    <property type="entry name" value="PERIPLASMIC BINDING COMPONENT OF ABC TRANSPORTER"/>
    <property type="match status" value="1"/>
</dbReference>
<feature type="domain" description="Solute-binding protein family 5" evidence="5">
    <location>
        <begin position="94"/>
        <end position="472"/>
    </location>
</feature>
<dbReference type="GO" id="GO:1904680">
    <property type="term" value="F:peptide transmembrane transporter activity"/>
    <property type="evidence" value="ECO:0007669"/>
    <property type="project" value="TreeGrafter"/>
</dbReference>
<comment type="subcellular location">
    <subcellularLocation>
        <location evidence="1">Cell envelope</location>
    </subcellularLocation>
</comment>
<dbReference type="Gene3D" id="3.40.190.10">
    <property type="entry name" value="Periplasmic binding protein-like II"/>
    <property type="match status" value="1"/>
</dbReference>
<evidence type="ECO:0000313" key="7">
    <source>
        <dbReference type="Proteomes" id="UP000307749"/>
    </source>
</evidence>
<dbReference type="GO" id="GO:0015833">
    <property type="term" value="P:peptide transport"/>
    <property type="evidence" value="ECO:0007669"/>
    <property type="project" value="TreeGrafter"/>
</dbReference>
<proteinExistence type="inferred from homology"/>
<sequence length="558" mass="63084">MPLSKRIAPRHGFHLAGALLTLLLLGGCAPRQPTGEIHHYSVGTALAPPAQQVFVRSLQSSPRTLDPSLATDVPGFDVLVDLFQGLTQFNAEGEVVPGVASRWTTSRNGLRWTFYLRPDARWSNGAPVTAQDFVYSWQREVDPDTAAQYAESLSMIVNANAIINATLPPSALGVHTLGAHELVVDLVEPTPYLPAALANEYFDPLYPPAIRQWGLAWTRPPHLISNGAFYLASEVVNGRLVLRRNPYFWNVGAVHLREEIEYPISNSASKLDRYLADDLDFADSPAFPPTDVDWLRHALGAQVHIAPYYGTAYLGMLVHEKPFANRDLRLALSMALERKVLNDKLARGLFIPAYSLMPPLPGYTQQVPDWAHWPRARRLAEARRLYAAAGYGPGHELRVKLLYDTQGSSARQYMEALTLMWKENLGADVRLWNEQWKVMLQDIQYKNAKLYWSAWIGNYLDPNTFMHQFQVGYAMNYGDFSYAPFQKLLQAAQSSNDNVQRYRYFEQAERVLGTQMPYIPLYFYTSDNLVKPYVTGWHTNLLDVHPAQYIAILQHTVH</sequence>
<dbReference type="InterPro" id="IPR000914">
    <property type="entry name" value="SBP_5_dom"/>
</dbReference>